<comment type="caution">
    <text evidence="2">The sequence shown here is derived from an EMBL/GenBank/DDBJ whole genome shotgun (WGS) entry which is preliminary data.</text>
</comment>
<keyword evidence="1" id="KW-0812">Transmembrane</keyword>
<evidence type="ECO:0000256" key="1">
    <source>
        <dbReference type="SAM" id="Phobius"/>
    </source>
</evidence>
<feature type="transmembrane region" description="Helical" evidence="1">
    <location>
        <begin position="6"/>
        <end position="28"/>
    </location>
</feature>
<dbReference type="EMBL" id="BAAAOS010000001">
    <property type="protein sequence ID" value="GAA1550339.1"/>
    <property type="molecule type" value="Genomic_DNA"/>
</dbReference>
<gene>
    <name evidence="2" type="ORF">GCM10009789_00160</name>
</gene>
<proteinExistence type="predicted"/>
<organism evidence="2 3">
    <name type="scientific">Kribbella sancticallisti</name>
    <dbReference type="NCBI Taxonomy" id="460087"/>
    <lineage>
        <taxon>Bacteria</taxon>
        <taxon>Bacillati</taxon>
        <taxon>Actinomycetota</taxon>
        <taxon>Actinomycetes</taxon>
        <taxon>Propionibacteriales</taxon>
        <taxon>Kribbellaceae</taxon>
        <taxon>Kribbella</taxon>
    </lineage>
</organism>
<name>A0ABN2BZY6_9ACTN</name>
<evidence type="ECO:0000313" key="2">
    <source>
        <dbReference type="EMBL" id="GAA1550339.1"/>
    </source>
</evidence>
<accession>A0ABN2BZY6</accession>
<reference evidence="2 3" key="1">
    <citation type="journal article" date="2019" name="Int. J. Syst. Evol. Microbiol.">
        <title>The Global Catalogue of Microorganisms (GCM) 10K type strain sequencing project: providing services to taxonomists for standard genome sequencing and annotation.</title>
        <authorList>
            <consortium name="The Broad Institute Genomics Platform"/>
            <consortium name="The Broad Institute Genome Sequencing Center for Infectious Disease"/>
            <person name="Wu L."/>
            <person name="Ma J."/>
        </authorList>
    </citation>
    <scope>NUCLEOTIDE SEQUENCE [LARGE SCALE GENOMIC DNA]</scope>
    <source>
        <strain evidence="2 3">JCM 14969</strain>
    </source>
</reference>
<protein>
    <submittedName>
        <fullName evidence="2">Uncharacterized protein</fullName>
    </submittedName>
</protein>
<keyword evidence="3" id="KW-1185">Reference proteome</keyword>
<evidence type="ECO:0000313" key="3">
    <source>
        <dbReference type="Proteomes" id="UP001500393"/>
    </source>
</evidence>
<dbReference type="Proteomes" id="UP001500393">
    <property type="component" value="Unassembled WGS sequence"/>
</dbReference>
<sequence>MFADRYFLFPIVVLALIGGLVLLMRWAFSRPKGGSLVRRTDYRPADPGSFGLLVAVHTARSQADAQRLVTKLTDQQIRATTARTTQGWSVCVWPVDELSAREILKTP</sequence>
<keyword evidence="1" id="KW-1133">Transmembrane helix</keyword>
<keyword evidence="1" id="KW-0472">Membrane</keyword>